<dbReference type="InterPro" id="IPR043129">
    <property type="entry name" value="ATPase_NBD"/>
</dbReference>
<accession>A0AAV4LBW5</accession>
<protein>
    <recommendedName>
        <fullName evidence="3">Glucokinase</fullName>
        <ecNumber evidence="2">2.7.1.2</ecNumber>
    </recommendedName>
    <alternativeName>
        <fullName evidence="8">Glucose kinase</fullName>
    </alternativeName>
</protein>
<evidence type="ECO:0000313" key="9">
    <source>
        <dbReference type="EMBL" id="GIM45287.1"/>
    </source>
</evidence>
<dbReference type="GO" id="GO:0005737">
    <property type="term" value="C:cytoplasm"/>
    <property type="evidence" value="ECO:0007669"/>
    <property type="project" value="InterPro"/>
</dbReference>
<dbReference type="NCBIfam" id="TIGR00744">
    <property type="entry name" value="ROK_glcA_fam"/>
    <property type="match status" value="1"/>
</dbReference>
<evidence type="ECO:0000256" key="5">
    <source>
        <dbReference type="ARBA" id="ARBA00022741"/>
    </source>
</evidence>
<evidence type="ECO:0000256" key="3">
    <source>
        <dbReference type="ARBA" id="ARBA00014701"/>
    </source>
</evidence>
<dbReference type="PANTHER" id="PTHR18964:SF149">
    <property type="entry name" value="BIFUNCTIONAL UDP-N-ACETYLGLUCOSAMINE 2-EPIMERASE_N-ACETYLMANNOSAMINE KINASE"/>
    <property type="match status" value="1"/>
</dbReference>
<evidence type="ECO:0000256" key="4">
    <source>
        <dbReference type="ARBA" id="ARBA00022679"/>
    </source>
</evidence>
<dbReference type="InterPro" id="IPR004654">
    <property type="entry name" value="ROK_glcA"/>
</dbReference>
<dbReference type="InterPro" id="IPR000600">
    <property type="entry name" value="ROK"/>
</dbReference>
<dbReference type="Pfam" id="PF00480">
    <property type="entry name" value="ROK"/>
    <property type="match status" value="1"/>
</dbReference>
<comment type="caution">
    <text evidence="9">The sequence shown here is derived from an EMBL/GenBank/DDBJ whole genome shotgun (WGS) entry which is preliminary data.</text>
</comment>
<reference evidence="9" key="1">
    <citation type="journal article" date="2023" name="Int. J. Syst. Evol. Microbiol.">
        <title>Collibacillus ludicampi gen. nov., sp. nov., a new soil bacterium of the family Alicyclobacillaceae.</title>
        <authorList>
            <person name="Jojima T."/>
            <person name="Ioku Y."/>
            <person name="Fukuta Y."/>
            <person name="Shirasaka N."/>
            <person name="Matsumura Y."/>
            <person name="Mori M."/>
        </authorList>
    </citation>
    <scope>NUCLEOTIDE SEQUENCE</scope>
    <source>
        <strain evidence="9">TP075</strain>
    </source>
</reference>
<dbReference type="AlphaFoldDB" id="A0AAV4LBW5"/>
<name>A0AAV4LBW5_9BACL</name>
<evidence type="ECO:0000256" key="6">
    <source>
        <dbReference type="ARBA" id="ARBA00022777"/>
    </source>
</evidence>
<dbReference type="SUPFAM" id="SSF53067">
    <property type="entry name" value="Actin-like ATPase domain"/>
    <property type="match status" value="1"/>
</dbReference>
<gene>
    <name evidence="9" type="ORF">DNHGIG_08360</name>
</gene>
<dbReference type="EC" id="2.7.1.2" evidence="2"/>
<dbReference type="EMBL" id="BOQE01000001">
    <property type="protein sequence ID" value="GIM45287.1"/>
    <property type="molecule type" value="Genomic_DNA"/>
</dbReference>
<dbReference type="InterPro" id="IPR049874">
    <property type="entry name" value="ROK_cs"/>
</dbReference>
<dbReference type="GO" id="GO:0005524">
    <property type="term" value="F:ATP binding"/>
    <property type="evidence" value="ECO:0007669"/>
    <property type="project" value="UniProtKB-KW"/>
</dbReference>
<keyword evidence="5" id="KW-0547">Nucleotide-binding</keyword>
<keyword evidence="4" id="KW-0808">Transferase</keyword>
<evidence type="ECO:0000256" key="2">
    <source>
        <dbReference type="ARBA" id="ARBA00012323"/>
    </source>
</evidence>
<organism evidence="9 10">
    <name type="scientific">Collibacillus ludicampi</name>
    <dbReference type="NCBI Taxonomy" id="2771369"/>
    <lineage>
        <taxon>Bacteria</taxon>
        <taxon>Bacillati</taxon>
        <taxon>Bacillota</taxon>
        <taxon>Bacilli</taxon>
        <taxon>Bacillales</taxon>
        <taxon>Alicyclobacillaceae</taxon>
        <taxon>Collibacillus</taxon>
    </lineage>
</organism>
<keyword evidence="10" id="KW-1185">Reference proteome</keyword>
<sequence>MGEKRVIGIDLGGTNIKVAAVDESGKIVVKEERPTEAPRGAAFVLDRIADMARTVAQRAGWSWNDVTGIGAGIPGFLDFEKGMIEESPNLGWKKISVVEELNRRLQVPVVVENDANVAALGEAWIGAGRGHRHILAITIGTGIGGGLIIDGMIYHGANGMGGEIGHIVIDPQGDRCNCGNRGCLETITSATAIVRHAKRRLEAGEESSLQEVAALTARDVFDHARQGDAVACSVVGHMTETLGYALSLAANILNPELIVIGGGVSKAGDILFKPLYDSFSKYALARVCDAVAFRPAELGNDAGVLGAARLSMLASS</sequence>
<dbReference type="GO" id="GO:0006096">
    <property type="term" value="P:glycolytic process"/>
    <property type="evidence" value="ECO:0007669"/>
    <property type="project" value="InterPro"/>
</dbReference>
<evidence type="ECO:0000256" key="7">
    <source>
        <dbReference type="ARBA" id="ARBA00022840"/>
    </source>
</evidence>
<evidence type="ECO:0000256" key="8">
    <source>
        <dbReference type="ARBA" id="ARBA00032386"/>
    </source>
</evidence>
<keyword evidence="6" id="KW-0418">Kinase</keyword>
<dbReference type="Proteomes" id="UP001057291">
    <property type="component" value="Unassembled WGS sequence"/>
</dbReference>
<dbReference type="Gene3D" id="3.30.420.40">
    <property type="match status" value="2"/>
</dbReference>
<dbReference type="PROSITE" id="PS01125">
    <property type="entry name" value="ROK"/>
    <property type="match status" value="1"/>
</dbReference>
<proteinExistence type="inferred from homology"/>
<evidence type="ECO:0000313" key="10">
    <source>
        <dbReference type="Proteomes" id="UP001057291"/>
    </source>
</evidence>
<keyword evidence="7" id="KW-0067">ATP-binding</keyword>
<evidence type="ECO:0000256" key="1">
    <source>
        <dbReference type="ARBA" id="ARBA00006479"/>
    </source>
</evidence>
<dbReference type="RefSeq" id="WP_282198502.1">
    <property type="nucleotide sequence ID" value="NZ_BOQE01000001.1"/>
</dbReference>
<comment type="similarity">
    <text evidence="1">Belongs to the ROK (NagC/XylR) family.</text>
</comment>
<dbReference type="PANTHER" id="PTHR18964">
    <property type="entry name" value="ROK (REPRESSOR, ORF, KINASE) FAMILY"/>
    <property type="match status" value="1"/>
</dbReference>
<dbReference type="GO" id="GO:0004340">
    <property type="term" value="F:glucokinase activity"/>
    <property type="evidence" value="ECO:0007669"/>
    <property type="project" value="UniProtKB-EC"/>
</dbReference>